<comment type="function">
    <text evidence="1">Catalyzes an early step in riboflavin biosynthesis, the NADPH-dependent reduction of the ribose side chain of 2,5-diamino-6-ribosylamino-4(3H)-pyrimidinone 5'-phosphate, yielding 2,5-diamino-6-ribitylamino-4(3H)-pyrimidinone 5'-phosphate.</text>
</comment>
<evidence type="ECO:0000256" key="11">
    <source>
        <dbReference type="ARBA" id="ARBA00047550"/>
    </source>
</evidence>
<comment type="caution">
    <text evidence="15">The sequence shown here is derived from an EMBL/GenBank/DDBJ whole genome shotgun (WGS) entry which is preliminary data.</text>
</comment>
<dbReference type="InterPro" id="IPR050765">
    <property type="entry name" value="Riboflavin_Biosynth_HTPR"/>
</dbReference>
<reference evidence="16" key="1">
    <citation type="journal article" date="2016" name="Proc. Natl. Acad. Sci. U.S.A.">
        <title>Comparative genomics of biotechnologically important yeasts.</title>
        <authorList>
            <person name="Riley R."/>
            <person name="Haridas S."/>
            <person name="Wolfe K.H."/>
            <person name="Lopes M.R."/>
            <person name="Hittinger C.T."/>
            <person name="Goeker M."/>
            <person name="Salamov A.A."/>
            <person name="Wisecaver J.H."/>
            <person name="Long T.M."/>
            <person name="Calvey C.H."/>
            <person name="Aerts A.L."/>
            <person name="Barry K.W."/>
            <person name="Choi C."/>
            <person name="Clum A."/>
            <person name="Coughlan A.Y."/>
            <person name="Deshpande S."/>
            <person name="Douglass A.P."/>
            <person name="Hanson S.J."/>
            <person name="Klenk H.-P."/>
            <person name="LaButti K.M."/>
            <person name="Lapidus A."/>
            <person name="Lindquist E.A."/>
            <person name="Lipzen A.M."/>
            <person name="Meier-Kolthoff J.P."/>
            <person name="Ohm R.A."/>
            <person name="Otillar R.P."/>
            <person name="Pangilinan J.L."/>
            <person name="Peng Y."/>
            <person name="Rokas A."/>
            <person name="Rosa C.A."/>
            <person name="Scheuner C."/>
            <person name="Sibirny A.A."/>
            <person name="Slot J.C."/>
            <person name="Stielow J.B."/>
            <person name="Sun H."/>
            <person name="Kurtzman C.P."/>
            <person name="Blackwell M."/>
            <person name="Grigoriev I.V."/>
            <person name="Jeffries T.W."/>
        </authorList>
    </citation>
    <scope>NUCLEOTIDE SEQUENCE [LARGE SCALE GENOMIC DNA]</scope>
    <source>
        <strain evidence="16">NRRL Y-1626</strain>
    </source>
</reference>
<keyword evidence="16" id="KW-1185">Reference proteome</keyword>
<comment type="similarity">
    <text evidence="3">Belongs to the HTP reductase family.</text>
</comment>
<evidence type="ECO:0000256" key="7">
    <source>
        <dbReference type="ARBA" id="ARBA00022857"/>
    </source>
</evidence>
<evidence type="ECO:0000256" key="13">
    <source>
        <dbReference type="SAM" id="MobiDB-lite"/>
    </source>
</evidence>
<evidence type="ECO:0000256" key="3">
    <source>
        <dbReference type="ARBA" id="ARBA00009723"/>
    </source>
</evidence>
<evidence type="ECO:0000313" key="15">
    <source>
        <dbReference type="EMBL" id="OBA24888.1"/>
    </source>
</evidence>
<dbReference type="SUPFAM" id="SSF53597">
    <property type="entry name" value="Dihydrofolate reductase-like"/>
    <property type="match status" value="1"/>
</dbReference>
<evidence type="ECO:0000313" key="16">
    <source>
        <dbReference type="Proteomes" id="UP000092321"/>
    </source>
</evidence>
<name>A0A1B7T849_9ASCO</name>
<comment type="pathway">
    <text evidence="2">Cofactor biosynthesis; riboflavin biosynthesis.</text>
</comment>
<evidence type="ECO:0000256" key="8">
    <source>
        <dbReference type="ARBA" id="ARBA00023002"/>
    </source>
</evidence>
<evidence type="ECO:0000256" key="12">
    <source>
        <dbReference type="ARBA" id="ARBA00049020"/>
    </source>
</evidence>
<dbReference type="Pfam" id="PF01872">
    <property type="entry name" value="RibD_C"/>
    <property type="match status" value="1"/>
</dbReference>
<evidence type="ECO:0000256" key="4">
    <source>
        <dbReference type="ARBA" id="ARBA00012851"/>
    </source>
</evidence>
<evidence type="ECO:0000256" key="1">
    <source>
        <dbReference type="ARBA" id="ARBA00003555"/>
    </source>
</evidence>
<keyword evidence="7" id="KW-0521">NADP</keyword>
<evidence type="ECO:0000256" key="2">
    <source>
        <dbReference type="ARBA" id="ARBA00005104"/>
    </source>
</evidence>
<dbReference type="PANTHER" id="PTHR38011">
    <property type="entry name" value="DIHYDROFOLATE REDUCTASE FAMILY PROTEIN (AFU_ORTHOLOGUE AFUA_8G06820)"/>
    <property type="match status" value="1"/>
</dbReference>
<dbReference type="AlphaFoldDB" id="A0A1B7T849"/>
<protein>
    <recommendedName>
        <fullName evidence="5">2,5-diamino-6-ribosylamino-4(3H)-pyrimidinone 5'-phosphate reductase</fullName>
        <ecNumber evidence="4">1.1.1.302</ecNumber>
    </recommendedName>
    <alternativeName>
        <fullName evidence="10">2,5-diamino-6-(5-phospho-D-ribosylamino)pyrimidin-4(3H)-one reductase</fullName>
    </alternativeName>
    <alternativeName>
        <fullName evidence="9">2,5-diamino-6-ribitylamino-4(3H)-pyrimidinone 5'-phosphate synthase</fullName>
    </alternativeName>
</protein>
<gene>
    <name evidence="15" type="ORF">HANVADRAFT_54240</name>
</gene>
<dbReference type="EC" id="1.1.1.302" evidence="4"/>
<dbReference type="Gene3D" id="3.40.430.10">
    <property type="entry name" value="Dihydrofolate Reductase, subunit A"/>
    <property type="match status" value="1"/>
</dbReference>
<evidence type="ECO:0000256" key="9">
    <source>
        <dbReference type="ARBA" id="ARBA00030073"/>
    </source>
</evidence>
<comment type="catalytic activity">
    <reaction evidence="12">
        <text>2,5-diamino-6-(1-D-ribitylamino)pyrimidin-4(3H)-one 5'-phosphate + NADP(+) = 2,5-diamino-6-(1-D-ribosylamino)pyrimidin-4(3H)-one 5'-phosphate + NADPH + H(+)</text>
        <dbReference type="Rhea" id="RHEA:27278"/>
        <dbReference type="ChEBI" id="CHEBI:15378"/>
        <dbReference type="ChEBI" id="CHEBI:57783"/>
        <dbReference type="ChEBI" id="CHEBI:58349"/>
        <dbReference type="ChEBI" id="CHEBI:58890"/>
        <dbReference type="ChEBI" id="CHEBI:59545"/>
        <dbReference type="EC" id="1.1.1.302"/>
    </reaction>
</comment>
<comment type="catalytic activity">
    <reaction evidence="11">
        <text>2,5-diamino-6-(1-D-ribitylamino)pyrimidin-4(3H)-one 5'-phosphate + NAD(+) = 2,5-diamino-6-(1-D-ribosylamino)pyrimidin-4(3H)-one 5'-phosphate + NADH + H(+)</text>
        <dbReference type="Rhea" id="RHEA:27274"/>
        <dbReference type="ChEBI" id="CHEBI:15378"/>
        <dbReference type="ChEBI" id="CHEBI:57540"/>
        <dbReference type="ChEBI" id="CHEBI:57945"/>
        <dbReference type="ChEBI" id="CHEBI:58890"/>
        <dbReference type="ChEBI" id="CHEBI:59545"/>
        <dbReference type="EC" id="1.1.1.302"/>
    </reaction>
</comment>
<evidence type="ECO:0000256" key="10">
    <source>
        <dbReference type="ARBA" id="ARBA00031630"/>
    </source>
</evidence>
<sequence length="352" mass="40951">MFNKKKKNNTNVLNLASNEKDEKKVKTKKTMIANNEIKNTPINQSKRKTPLVDINEHDMIEFESNPLLTSSNNVKFLNELLNTNTQLLDLKTPLNDEDKQVVHMLSQLQEYLPLNENSKVFITLTYAQSLDSKIGFRFKKTPISHIETKQMTHFLRYYHDCIVVGFNTFKEDNPNLNFKYYNNTMSYFIKDTNKNLVPIILDRNLRILDYIKENNENDINLKKNYDSKTGAKPIFVCFESKYDVNTAITSSWFDILPIPDEIFNDMSKLFDFLYRQNTTYKRFMIEGGATIINEILQKDYTDPFVDSKILTIAPIYLGNDAVSVTPNINDKMTLQNVHWMKGSSDAVLLSKK</sequence>
<dbReference type="PANTHER" id="PTHR38011:SF7">
    <property type="entry name" value="2,5-DIAMINO-6-RIBOSYLAMINO-4(3H)-PYRIMIDINONE 5'-PHOSPHATE REDUCTASE"/>
    <property type="match status" value="1"/>
</dbReference>
<dbReference type="Proteomes" id="UP000092321">
    <property type="component" value="Unassembled WGS sequence"/>
</dbReference>
<dbReference type="InterPro" id="IPR002734">
    <property type="entry name" value="RibDG_C"/>
</dbReference>
<dbReference type="GO" id="GO:0008703">
    <property type="term" value="F:5-amino-6-(5-phosphoribosylamino)uracil reductase activity"/>
    <property type="evidence" value="ECO:0007669"/>
    <property type="project" value="InterPro"/>
</dbReference>
<dbReference type="InterPro" id="IPR024072">
    <property type="entry name" value="DHFR-like_dom_sf"/>
</dbReference>
<dbReference type="GO" id="GO:0009231">
    <property type="term" value="P:riboflavin biosynthetic process"/>
    <property type="evidence" value="ECO:0007669"/>
    <property type="project" value="UniProtKB-KW"/>
</dbReference>
<proteinExistence type="inferred from homology"/>
<feature type="region of interest" description="Disordered" evidence="13">
    <location>
        <begin position="1"/>
        <end position="27"/>
    </location>
</feature>
<organism evidence="15 16">
    <name type="scientific">Hanseniaspora valbyensis NRRL Y-1626</name>
    <dbReference type="NCBI Taxonomy" id="766949"/>
    <lineage>
        <taxon>Eukaryota</taxon>
        <taxon>Fungi</taxon>
        <taxon>Dikarya</taxon>
        <taxon>Ascomycota</taxon>
        <taxon>Saccharomycotina</taxon>
        <taxon>Saccharomycetes</taxon>
        <taxon>Saccharomycodales</taxon>
        <taxon>Saccharomycodaceae</taxon>
        <taxon>Hanseniaspora</taxon>
    </lineage>
</organism>
<dbReference type="EMBL" id="LXPE01000358">
    <property type="protein sequence ID" value="OBA24888.1"/>
    <property type="molecule type" value="Genomic_DNA"/>
</dbReference>
<evidence type="ECO:0000256" key="6">
    <source>
        <dbReference type="ARBA" id="ARBA00022619"/>
    </source>
</evidence>
<evidence type="ECO:0000256" key="5">
    <source>
        <dbReference type="ARBA" id="ARBA00015035"/>
    </source>
</evidence>
<keyword evidence="6" id="KW-0686">Riboflavin biosynthesis</keyword>
<dbReference type="OrthoDB" id="5432at2759"/>
<evidence type="ECO:0000259" key="14">
    <source>
        <dbReference type="Pfam" id="PF01872"/>
    </source>
</evidence>
<feature type="domain" description="Bacterial bifunctional deaminase-reductase C-terminal" evidence="14">
    <location>
        <begin position="121"/>
        <end position="347"/>
    </location>
</feature>
<accession>A0A1B7T849</accession>
<keyword evidence="8" id="KW-0560">Oxidoreductase</keyword>